<evidence type="ECO:0000256" key="1">
    <source>
        <dbReference type="SAM" id="MobiDB-lite"/>
    </source>
</evidence>
<sequence>MTADTAFADLVYADEQLLRSEFEAIVAANWPPPRSRVPPQRSEPNRGNADDRAGERAGAVPAPGSSRSTSASRRRAGAPLRQRSPPRP</sequence>
<feature type="compositionally biased region" description="Low complexity" evidence="1">
    <location>
        <begin position="61"/>
        <end position="71"/>
    </location>
</feature>
<protein>
    <submittedName>
        <fullName evidence="2">Uncharacterized protein</fullName>
    </submittedName>
</protein>
<reference evidence="3" key="1">
    <citation type="submission" date="2023-07" db="EMBL/GenBank/DDBJ databases">
        <title>30 novel species of actinomycetes from the DSMZ collection.</title>
        <authorList>
            <person name="Nouioui I."/>
        </authorList>
    </citation>
    <scope>NUCLEOTIDE SEQUENCE [LARGE SCALE GENOMIC DNA]</scope>
    <source>
        <strain evidence="3">DSM 44399</strain>
    </source>
</reference>
<evidence type="ECO:0000313" key="3">
    <source>
        <dbReference type="Proteomes" id="UP001183176"/>
    </source>
</evidence>
<accession>A0ABU2J784</accession>
<dbReference type="RefSeq" id="WP_311422006.1">
    <property type="nucleotide sequence ID" value="NZ_JAVREH010000005.1"/>
</dbReference>
<name>A0ABU2J784_9ACTN</name>
<gene>
    <name evidence="2" type="ORF">RM423_05520</name>
</gene>
<organism evidence="2 3">
    <name type="scientific">Jatrophihabitans lederbergiae</name>
    <dbReference type="NCBI Taxonomy" id="3075547"/>
    <lineage>
        <taxon>Bacteria</taxon>
        <taxon>Bacillati</taxon>
        <taxon>Actinomycetota</taxon>
        <taxon>Actinomycetes</taxon>
        <taxon>Jatrophihabitantales</taxon>
        <taxon>Jatrophihabitantaceae</taxon>
        <taxon>Jatrophihabitans</taxon>
    </lineage>
</organism>
<comment type="caution">
    <text evidence="2">The sequence shown here is derived from an EMBL/GenBank/DDBJ whole genome shotgun (WGS) entry which is preliminary data.</text>
</comment>
<dbReference type="EMBL" id="JAVREH010000005">
    <property type="protein sequence ID" value="MDT0260849.1"/>
    <property type="molecule type" value="Genomic_DNA"/>
</dbReference>
<evidence type="ECO:0000313" key="2">
    <source>
        <dbReference type="EMBL" id="MDT0260849.1"/>
    </source>
</evidence>
<dbReference type="Proteomes" id="UP001183176">
    <property type="component" value="Unassembled WGS sequence"/>
</dbReference>
<proteinExistence type="predicted"/>
<keyword evidence="3" id="KW-1185">Reference proteome</keyword>
<feature type="region of interest" description="Disordered" evidence="1">
    <location>
        <begin position="27"/>
        <end position="88"/>
    </location>
</feature>